<protein>
    <submittedName>
        <fullName evidence="2">Uncharacterized protein</fullName>
    </submittedName>
</protein>
<reference evidence="2 3" key="1">
    <citation type="submission" date="2021-11" db="EMBL/GenBank/DDBJ databases">
        <authorList>
            <person name="Liang Q."/>
            <person name="Mou H."/>
            <person name="Liu Z."/>
        </authorList>
    </citation>
    <scope>NUCLEOTIDE SEQUENCE [LARGE SCALE GENOMIC DNA]</scope>
    <source>
        <strain evidence="2 3">CHU3</strain>
    </source>
</reference>
<feature type="signal peptide" evidence="1">
    <location>
        <begin position="1"/>
        <end position="18"/>
    </location>
</feature>
<sequence>MKKLFVAALITAPFLASANLVTNGSFESVAGTLGNGGVSRYTTATAGGWTVDANQLELRNNNAGAAYDGKIFAELDN</sequence>
<dbReference type="EMBL" id="JAJIRN010000005">
    <property type="protein sequence ID" value="MCV2369079.1"/>
    <property type="molecule type" value="Genomic_DNA"/>
</dbReference>
<comment type="caution">
    <text evidence="2">The sequence shown here is derived from an EMBL/GenBank/DDBJ whole genome shotgun (WGS) entry which is preliminary data.</text>
</comment>
<evidence type="ECO:0000256" key="1">
    <source>
        <dbReference type="SAM" id="SignalP"/>
    </source>
</evidence>
<gene>
    <name evidence="2" type="ORF">LNV07_13405</name>
</gene>
<keyword evidence="3" id="KW-1185">Reference proteome</keyword>
<organism evidence="2 3">
    <name type="scientific">Roseateles oligotrophus</name>
    <dbReference type="NCBI Taxonomy" id="1769250"/>
    <lineage>
        <taxon>Bacteria</taxon>
        <taxon>Pseudomonadati</taxon>
        <taxon>Pseudomonadota</taxon>
        <taxon>Betaproteobacteria</taxon>
        <taxon>Burkholderiales</taxon>
        <taxon>Sphaerotilaceae</taxon>
        <taxon>Roseateles</taxon>
    </lineage>
</organism>
<proteinExistence type="predicted"/>
<evidence type="ECO:0000313" key="3">
    <source>
        <dbReference type="Proteomes" id="UP001209701"/>
    </source>
</evidence>
<keyword evidence="1" id="KW-0732">Signal</keyword>
<evidence type="ECO:0000313" key="2">
    <source>
        <dbReference type="EMBL" id="MCV2369079.1"/>
    </source>
</evidence>
<dbReference type="Proteomes" id="UP001209701">
    <property type="component" value="Unassembled WGS sequence"/>
</dbReference>
<name>A0ABT2YGA7_9BURK</name>
<feature type="non-terminal residue" evidence="2">
    <location>
        <position position="77"/>
    </location>
</feature>
<feature type="chain" id="PRO_5045683036" evidence="1">
    <location>
        <begin position="19"/>
        <end position="77"/>
    </location>
</feature>
<accession>A0ABT2YGA7</accession>